<reference evidence="2 3" key="1">
    <citation type="submission" date="2024-06" db="EMBL/GenBank/DDBJ databases">
        <title>Sorghum-associated microbial communities from plants grown in Nebraska, USA.</title>
        <authorList>
            <person name="Schachtman D."/>
        </authorList>
    </citation>
    <scope>NUCLEOTIDE SEQUENCE [LARGE SCALE GENOMIC DNA]</scope>
    <source>
        <strain evidence="2 3">2709</strain>
    </source>
</reference>
<accession>A0ABV2QCU0</accession>
<keyword evidence="2" id="KW-0675">Receptor</keyword>
<name>A0ABV2QCU0_9BURK</name>
<dbReference type="EMBL" id="JBEPSH010000007">
    <property type="protein sequence ID" value="MET4578430.1"/>
    <property type="molecule type" value="Genomic_DNA"/>
</dbReference>
<comment type="similarity">
    <text evidence="1">Belongs to the UPF0065 (bug) family.</text>
</comment>
<dbReference type="PIRSF" id="PIRSF017082">
    <property type="entry name" value="YflP"/>
    <property type="match status" value="1"/>
</dbReference>
<proteinExistence type="inferred from homology"/>
<protein>
    <submittedName>
        <fullName evidence="2">Tripartite-type tricarboxylate transporter receptor subunit TctC</fullName>
    </submittedName>
</protein>
<dbReference type="RefSeq" id="WP_354445682.1">
    <property type="nucleotide sequence ID" value="NZ_JBEPSH010000007.1"/>
</dbReference>
<organism evidence="2 3">
    <name type="scientific">Ottowia thiooxydans</name>
    <dbReference type="NCBI Taxonomy" id="219182"/>
    <lineage>
        <taxon>Bacteria</taxon>
        <taxon>Pseudomonadati</taxon>
        <taxon>Pseudomonadota</taxon>
        <taxon>Betaproteobacteria</taxon>
        <taxon>Burkholderiales</taxon>
        <taxon>Comamonadaceae</taxon>
        <taxon>Ottowia</taxon>
    </lineage>
</organism>
<evidence type="ECO:0000313" key="2">
    <source>
        <dbReference type="EMBL" id="MET4578430.1"/>
    </source>
</evidence>
<dbReference type="Gene3D" id="3.40.190.150">
    <property type="entry name" value="Bordetella uptake gene, domain 1"/>
    <property type="match status" value="1"/>
</dbReference>
<gene>
    <name evidence="2" type="ORF">ABIE13_003546</name>
</gene>
<dbReference type="SUPFAM" id="SSF53850">
    <property type="entry name" value="Periplasmic binding protein-like II"/>
    <property type="match status" value="1"/>
</dbReference>
<dbReference type="CDD" id="cd07012">
    <property type="entry name" value="PBP2_Bug_TTT"/>
    <property type="match status" value="1"/>
</dbReference>
<sequence>MKLSRPALPLDSAETTRVSAFAEGPCTTSIQAAGRRRRTVVRTLGLALALAASGVSTSVLAQSYPSRPIKIVVPYPAGGPIDALARAFGERLSATLGQPVIIDNKGGANEIIGADAVSKSQPDGYTMLLATDAALSLNPFLYSKLPYDPQRDLIPVSRIVNVNMALIAKGSLPASNLKEFIALMKKDSSKHNYGSSSPGSTTHLSFEALKKAGGFDVRNIPYKGIAPALQDLLGGNIDAMFAGVTAATPYVSSGKLKVLAISGQNRIDALPDVPTFKELGFPDLNAGFYMGVSVPKGTPRPIIDTLSRAIKQISHDKGYVSKFVQPNGYDVIGETPEEFAKFLERDRVVSQQRIKDAGVKLD</sequence>
<dbReference type="PANTHER" id="PTHR42928">
    <property type="entry name" value="TRICARBOXYLATE-BINDING PROTEIN"/>
    <property type="match status" value="1"/>
</dbReference>
<evidence type="ECO:0000256" key="1">
    <source>
        <dbReference type="ARBA" id="ARBA00006987"/>
    </source>
</evidence>
<dbReference type="Gene3D" id="3.40.190.10">
    <property type="entry name" value="Periplasmic binding protein-like II"/>
    <property type="match status" value="1"/>
</dbReference>
<dbReference type="PANTHER" id="PTHR42928:SF5">
    <property type="entry name" value="BLR1237 PROTEIN"/>
    <property type="match status" value="1"/>
</dbReference>
<evidence type="ECO:0000313" key="3">
    <source>
        <dbReference type="Proteomes" id="UP001549320"/>
    </source>
</evidence>
<comment type="caution">
    <text evidence="2">The sequence shown here is derived from an EMBL/GenBank/DDBJ whole genome shotgun (WGS) entry which is preliminary data.</text>
</comment>
<dbReference type="InterPro" id="IPR042100">
    <property type="entry name" value="Bug_dom1"/>
</dbReference>
<dbReference type="Proteomes" id="UP001549320">
    <property type="component" value="Unassembled WGS sequence"/>
</dbReference>
<dbReference type="Pfam" id="PF03401">
    <property type="entry name" value="TctC"/>
    <property type="match status" value="1"/>
</dbReference>
<dbReference type="InterPro" id="IPR005064">
    <property type="entry name" value="BUG"/>
</dbReference>
<keyword evidence="3" id="KW-1185">Reference proteome</keyword>